<dbReference type="InterPro" id="IPR000719">
    <property type="entry name" value="Prot_kinase_dom"/>
</dbReference>
<feature type="repeat" description="ANK" evidence="3">
    <location>
        <begin position="580"/>
        <end position="612"/>
    </location>
</feature>
<dbReference type="SUPFAM" id="SSF56112">
    <property type="entry name" value="Protein kinase-like (PK-like)"/>
    <property type="match status" value="1"/>
</dbReference>
<dbReference type="PROSITE" id="PS50297">
    <property type="entry name" value="ANK_REP_REGION"/>
    <property type="match status" value="2"/>
</dbReference>
<dbReference type="Pfam" id="PF00069">
    <property type="entry name" value="Pkinase"/>
    <property type="match status" value="1"/>
</dbReference>
<feature type="repeat" description="ANK" evidence="3">
    <location>
        <begin position="690"/>
        <end position="719"/>
    </location>
</feature>
<dbReference type="OrthoDB" id="4062651at2759"/>
<dbReference type="GO" id="GO:0004672">
    <property type="term" value="F:protein kinase activity"/>
    <property type="evidence" value="ECO:0007669"/>
    <property type="project" value="InterPro"/>
</dbReference>
<dbReference type="Proteomes" id="UP000722485">
    <property type="component" value="Unassembled WGS sequence"/>
</dbReference>
<dbReference type="PROSITE" id="PS50088">
    <property type="entry name" value="ANK_REPEAT"/>
    <property type="match status" value="2"/>
</dbReference>
<evidence type="ECO:0000256" key="4">
    <source>
        <dbReference type="SAM" id="MobiDB-lite"/>
    </source>
</evidence>
<dbReference type="GO" id="GO:0005524">
    <property type="term" value="F:ATP binding"/>
    <property type="evidence" value="ECO:0007669"/>
    <property type="project" value="InterPro"/>
</dbReference>
<dbReference type="InterPro" id="IPR011009">
    <property type="entry name" value="Kinase-like_dom_sf"/>
</dbReference>
<dbReference type="Gene3D" id="1.10.510.10">
    <property type="entry name" value="Transferase(Phosphotransferase) domain 1"/>
    <property type="match status" value="1"/>
</dbReference>
<dbReference type="SMART" id="SM00248">
    <property type="entry name" value="ANK"/>
    <property type="match status" value="10"/>
</dbReference>
<gene>
    <name evidence="6" type="ORF">G7Z17_g3648</name>
</gene>
<dbReference type="AlphaFoldDB" id="A0A9P5HAD5"/>
<accession>A0A9P5HAD5</accession>
<evidence type="ECO:0000256" key="3">
    <source>
        <dbReference type="PROSITE-ProRule" id="PRU00023"/>
    </source>
</evidence>
<evidence type="ECO:0000256" key="1">
    <source>
        <dbReference type="ARBA" id="ARBA00022737"/>
    </source>
</evidence>
<proteinExistence type="predicted"/>
<evidence type="ECO:0000256" key="2">
    <source>
        <dbReference type="ARBA" id="ARBA00023043"/>
    </source>
</evidence>
<dbReference type="InterPro" id="IPR002110">
    <property type="entry name" value="Ankyrin_rpt"/>
</dbReference>
<name>A0A9P5HAD5_9HYPO</name>
<sequence>MSIQSNRSRTILNNDHIASLRLRTIKDFCEVLQSRHVQRVTLNSYNDYRSRVLSNRGSQFVVYAGDGVELFGQPPVVIKCAKVFLSNDSLPHKQGAAQVASALYREIAVLTHPQLREQENIIRLLWYDFVEENTNAFVPALVVERAKFGSLASFLDTKGFTLDEAAKIHISVGVTAGLLAFHHTSIVHGDVKTENILARWADLDSVISTLQGVQTDPRVGSKAGFPVPQERKLVQVFADASYFDFTLDVELEAERGIQADVFSNLQRNSRSSDATITGKALFELALASSIGFGTACSLDKTLDYAIQSAKKGYLPAMAVVILPARIISPDFIASIAIQSNNDLDELARLAAIHGASHLMKHLLQVCNVDSNLTNNWGESLLLLCCKAGHLNVLRILVDGGAKVAHRSGSASQRTESPLHWLIAFEDDQIEQAARILERAGGDFDSSANMTWNHPSIDLPGRFPIGSPFQYAAFFNNAACVKAYIDLLRIPANWPGCSELTPFEFGFSRRKLQFSRAMVAKVCLNDVDENSQALLEFAGLLKYESWIAAAVDSLSLASHVGACLDFLLEAQPGYLDGTIDGGFTPLMHAVTYRDPIVVEALINRGCDVNSETSREMGQRTALTFVTATKMQHEPDNIVELLLEADAKLDHRSNDSEMQPLHFAVQNDCPLTTQKLIKGGANVNDYSQLIGTPLHRAVYYGSAEATRVLLEAGANPHAEYPLGNMHSRSWDKLTPLAIAATRPHQPLVELLLRYNPGYIARPLSGHSVLHLAIAERDSNMLQKLLSISYFRQKEIVNHQTTMGVTALVLCATNPGRHGHLKMLLGAGADPNIETNSGHTALDVAIQYSESLKSWSDTILQCQRSRDVHLLEDLRGEAYRMLGAIASQDVTAKAIILAEAGSAFEDDVITIFSRLSPSAFEHLEEFEEDSDDKEMEDVGNYSYSAKDGSEPELLGSSASVELQNENNSLGGGCEEVYFDVQAELDFWDSTIRLLNSAGGRRSSRIPFDRHFAGLLDWRPEGIPASYYGGLYNDS</sequence>
<feature type="compositionally biased region" description="Acidic residues" evidence="4">
    <location>
        <begin position="923"/>
        <end position="934"/>
    </location>
</feature>
<keyword evidence="2 3" id="KW-0040">ANK repeat</keyword>
<evidence type="ECO:0000259" key="5">
    <source>
        <dbReference type="PROSITE" id="PS50011"/>
    </source>
</evidence>
<organism evidence="6 7">
    <name type="scientific">Cylindrodendrum hubeiense</name>
    <dbReference type="NCBI Taxonomy" id="595255"/>
    <lineage>
        <taxon>Eukaryota</taxon>
        <taxon>Fungi</taxon>
        <taxon>Dikarya</taxon>
        <taxon>Ascomycota</taxon>
        <taxon>Pezizomycotina</taxon>
        <taxon>Sordariomycetes</taxon>
        <taxon>Hypocreomycetidae</taxon>
        <taxon>Hypocreales</taxon>
        <taxon>Nectriaceae</taxon>
        <taxon>Cylindrodendrum</taxon>
    </lineage>
</organism>
<dbReference type="Pfam" id="PF00023">
    <property type="entry name" value="Ank"/>
    <property type="match status" value="1"/>
</dbReference>
<keyword evidence="7" id="KW-1185">Reference proteome</keyword>
<reference evidence="6" key="1">
    <citation type="submission" date="2020-03" db="EMBL/GenBank/DDBJ databases">
        <title>Draft Genome Sequence of Cylindrodendrum hubeiense.</title>
        <authorList>
            <person name="Buettner E."/>
            <person name="Kellner H."/>
        </authorList>
    </citation>
    <scope>NUCLEOTIDE SEQUENCE</scope>
    <source>
        <strain evidence="6">IHI 201604</strain>
    </source>
</reference>
<keyword evidence="1" id="KW-0677">Repeat</keyword>
<dbReference type="SUPFAM" id="SSF48403">
    <property type="entry name" value="Ankyrin repeat"/>
    <property type="match status" value="2"/>
</dbReference>
<comment type="caution">
    <text evidence="6">The sequence shown here is derived from an EMBL/GenBank/DDBJ whole genome shotgun (WGS) entry which is preliminary data.</text>
</comment>
<dbReference type="EMBL" id="JAANBB010000046">
    <property type="protein sequence ID" value="KAF7553407.1"/>
    <property type="molecule type" value="Genomic_DNA"/>
</dbReference>
<dbReference type="PANTHER" id="PTHR24198:SF165">
    <property type="entry name" value="ANKYRIN REPEAT-CONTAINING PROTEIN-RELATED"/>
    <property type="match status" value="1"/>
</dbReference>
<feature type="domain" description="Protein kinase" evidence="5">
    <location>
        <begin position="48"/>
        <end position="456"/>
    </location>
</feature>
<evidence type="ECO:0000313" key="7">
    <source>
        <dbReference type="Proteomes" id="UP000722485"/>
    </source>
</evidence>
<dbReference type="InterPro" id="IPR036770">
    <property type="entry name" value="Ankyrin_rpt-contain_sf"/>
</dbReference>
<feature type="region of interest" description="Disordered" evidence="4">
    <location>
        <begin position="923"/>
        <end position="949"/>
    </location>
</feature>
<dbReference type="PANTHER" id="PTHR24198">
    <property type="entry name" value="ANKYRIN REPEAT AND PROTEIN KINASE DOMAIN-CONTAINING PROTEIN"/>
    <property type="match status" value="1"/>
</dbReference>
<dbReference type="PROSITE" id="PS50011">
    <property type="entry name" value="PROTEIN_KINASE_DOM"/>
    <property type="match status" value="1"/>
</dbReference>
<protein>
    <recommendedName>
        <fullName evidence="5">Protein kinase domain-containing protein</fullName>
    </recommendedName>
</protein>
<dbReference type="Pfam" id="PF12796">
    <property type="entry name" value="Ank_2"/>
    <property type="match status" value="2"/>
</dbReference>
<dbReference type="Gene3D" id="1.25.40.20">
    <property type="entry name" value="Ankyrin repeat-containing domain"/>
    <property type="match status" value="2"/>
</dbReference>
<evidence type="ECO:0000313" key="6">
    <source>
        <dbReference type="EMBL" id="KAF7553407.1"/>
    </source>
</evidence>